<evidence type="ECO:0000313" key="4">
    <source>
        <dbReference type="Proteomes" id="UP000230869"/>
    </source>
</evidence>
<sequence>MKKFKAIKNFGLFLAVLVIFSLFLIAPSAIFLFAQDSSLFTTDTDKTDSIIRDDVYVNEDNIIRDDVFINEDNIIKDDVYIYNDIKTVEVKTDNLLDSDSLLKENVIYDSTNVDGSVPAEVRVYNSVETADKTVNVYPEKEIYSGTELMINQGVQINNTAPTINKYEPAPTATVKLVEQILSECKAFNIYDKAKCQEFMQVSPVCRNKRITNKEECEKYLLLSPECRDRGILDIAKCQEYLAVPKECRDKAISDKEECRKYLNRYVMPTECQRAGLKTEADCYRFMGEQAKLTPECKNKGITKVEDCEKFMKEKTLPAECQEKNIKSKEECDYFLRNKVKDFMVNKEDVNKEIKNDYYYEAAKGLPQECQNKGVINQKECEKIVFNMSLPKECQEAGVASKEACDKVMYIKRMPQECQEANISSMEECDKYLRLMRMPEDCRAANVADEKECEKILFKKNAPKECLQAGIYNSQDCAKYTFKLYGPPICKQAGITTEEACKKFMFEKYGSREEIPDEELPIECQKAGVTDFDKCDQVMMKAYMPQECLERGLETETACERYMQKKYMSVECQEAGAKTRGECDQVMFKKYGPSECLEAGIEIEEECENYMFNKYSAKLECRGLEEFQCQNALKERHLGNIVAKQLEFKEVKDRMLGLAGESIGLGQLEEKLDLAKNIMPLKRKEAGLKILAAKESLALDEAENLIQTASVALMIDSDQDGLPDDMEERLGSDPKNPDSDGDGYLDGDEFKNNYNPSGEGQLVKPLAPIEKAIMENKTLGQPKTEGEESKDLTVNNVINLINEAGEAVEGYSISGEAEPNSVITLYIYSDLPMVVTVSTDEYGNWQYNFKESLTEEEHEIYAVVNDSTGKVVKKSSPLNFFVKEAQAVSITDYISSEVSGLPREQQKKDFALYYIMAGFVVFIGITIYYLFIYESKRGFRG</sequence>
<comment type="caution">
    <text evidence="3">The sequence shown here is derived from an EMBL/GenBank/DDBJ whole genome shotgun (WGS) entry which is preliminary data.</text>
</comment>
<reference evidence="3 4" key="1">
    <citation type="submission" date="2017-09" db="EMBL/GenBank/DDBJ databases">
        <title>Depth-based differentiation of microbial function through sediment-hosted aquifers and enrichment of novel symbionts in the deep terrestrial subsurface.</title>
        <authorList>
            <person name="Probst A.J."/>
            <person name="Ladd B."/>
            <person name="Jarett J.K."/>
            <person name="Geller-Mcgrath D.E."/>
            <person name="Sieber C.M."/>
            <person name="Emerson J.B."/>
            <person name="Anantharaman K."/>
            <person name="Thomas B.C."/>
            <person name="Malmstrom R."/>
            <person name="Stieglmeier M."/>
            <person name="Klingl A."/>
            <person name="Woyke T."/>
            <person name="Ryan C.M."/>
            <person name="Banfield J.F."/>
        </authorList>
    </citation>
    <scope>NUCLEOTIDE SEQUENCE [LARGE SCALE GENOMIC DNA]</scope>
    <source>
        <strain evidence="3">CG11_big_fil_rev_8_21_14_0_20_39_10</strain>
    </source>
</reference>
<dbReference type="EMBL" id="PCWW01000012">
    <property type="protein sequence ID" value="PIR13887.1"/>
    <property type="molecule type" value="Genomic_DNA"/>
</dbReference>
<dbReference type="InterPro" id="IPR011004">
    <property type="entry name" value="Trimer_LpxA-like_sf"/>
</dbReference>
<name>A0A2M6KA11_9BACT</name>
<feature type="region of interest" description="Disordered" evidence="1">
    <location>
        <begin position="717"/>
        <end position="760"/>
    </location>
</feature>
<gene>
    <name evidence="3" type="ORF">COV49_00710</name>
</gene>
<protein>
    <submittedName>
        <fullName evidence="3">Uncharacterized protein</fullName>
    </submittedName>
</protein>
<dbReference type="SUPFAM" id="SSF51161">
    <property type="entry name" value="Trimeric LpxA-like enzymes"/>
    <property type="match status" value="1"/>
</dbReference>
<keyword evidence="2" id="KW-0472">Membrane</keyword>
<dbReference type="InterPro" id="IPR018247">
    <property type="entry name" value="EF_Hand_1_Ca_BS"/>
</dbReference>
<dbReference type="InterPro" id="IPR013783">
    <property type="entry name" value="Ig-like_fold"/>
</dbReference>
<feature type="compositionally biased region" description="Basic and acidic residues" evidence="1">
    <location>
        <begin position="727"/>
        <end position="737"/>
    </location>
</feature>
<keyword evidence="2" id="KW-0812">Transmembrane</keyword>
<feature type="transmembrane region" description="Helical" evidence="2">
    <location>
        <begin position="12"/>
        <end position="34"/>
    </location>
</feature>
<dbReference type="Gene3D" id="2.60.40.10">
    <property type="entry name" value="Immunoglobulins"/>
    <property type="match status" value="1"/>
</dbReference>
<evidence type="ECO:0000256" key="1">
    <source>
        <dbReference type="SAM" id="MobiDB-lite"/>
    </source>
</evidence>
<evidence type="ECO:0000313" key="3">
    <source>
        <dbReference type="EMBL" id="PIR13887.1"/>
    </source>
</evidence>
<accession>A0A2M6KA11</accession>
<feature type="compositionally biased region" description="Acidic residues" evidence="1">
    <location>
        <begin position="717"/>
        <end position="726"/>
    </location>
</feature>
<evidence type="ECO:0000256" key="2">
    <source>
        <dbReference type="SAM" id="Phobius"/>
    </source>
</evidence>
<dbReference type="Proteomes" id="UP000230869">
    <property type="component" value="Unassembled WGS sequence"/>
</dbReference>
<feature type="transmembrane region" description="Helical" evidence="2">
    <location>
        <begin position="910"/>
        <end position="930"/>
    </location>
</feature>
<proteinExistence type="predicted"/>
<organism evidence="3 4">
    <name type="scientific">Candidatus Falkowbacteria bacterium CG11_big_fil_rev_8_21_14_0_20_39_10</name>
    <dbReference type="NCBI Taxonomy" id="1974570"/>
    <lineage>
        <taxon>Bacteria</taxon>
        <taxon>Candidatus Falkowiibacteriota</taxon>
    </lineage>
</organism>
<keyword evidence="2" id="KW-1133">Transmembrane helix</keyword>
<dbReference type="AlphaFoldDB" id="A0A2M6KA11"/>
<dbReference type="PROSITE" id="PS00018">
    <property type="entry name" value="EF_HAND_1"/>
    <property type="match status" value="1"/>
</dbReference>